<feature type="domain" description="Translation elongation factor EF1B beta/delta subunit guanine nucleotide exchange" evidence="4">
    <location>
        <begin position="3"/>
        <end position="41"/>
    </location>
</feature>
<keyword evidence="2" id="KW-0251">Elongation factor</keyword>
<proteinExistence type="inferred from homology"/>
<sequence>MGWSWGTFKLVPKGYGTWKLQIQCVVDNKVGTNLLEEEITKYIHEWVLSALEEENSRSCSPSKVSDCTDCILLSV</sequence>
<organism evidence="5 6">
    <name type="scientific">Saguinus oedipus</name>
    <name type="common">Cotton-top tamarin</name>
    <name type="synonym">Oedipomidas oedipus</name>
    <dbReference type="NCBI Taxonomy" id="9490"/>
    <lineage>
        <taxon>Eukaryota</taxon>
        <taxon>Metazoa</taxon>
        <taxon>Chordata</taxon>
        <taxon>Craniata</taxon>
        <taxon>Vertebrata</taxon>
        <taxon>Euteleostomi</taxon>
        <taxon>Mammalia</taxon>
        <taxon>Eutheria</taxon>
        <taxon>Euarchontoglires</taxon>
        <taxon>Primates</taxon>
        <taxon>Haplorrhini</taxon>
        <taxon>Platyrrhini</taxon>
        <taxon>Cebidae</taxon>
        <taxon>Callitrichinae</taxon>
        <taxon>Saguinus</taxon>
    </lineage>
</organism>
<dbReference type="Proteomes" id="UP001266305">
    <property type="component" value="Unassembled WGS sequence"/>
</dbReference>
<gene>
    <name evidence="5" type="ORF">P7K49_010635</name>
</gene>
<keyword evidence="3" id="KW-0648">Protein biosynthesis</keyword>
<evidence type="ECO:0000256" key="2">
    <source>
        <dbReference type="ARBA" id="ARBA00022768"/>
    </source>
</evidence>
<keyword evidence="6" id="KW-1185">Reference proteome</keyword>
<dbReference type="InterPro" id="IPR014038">
    <property type="entry name" value="EF1B_bsu/dsu_GNE"/>
</dbReference>
<evidence type="ECO:0000313" key="6">
    <source>
        <dbReference type="Proteomes" id="UP001266305"/>
    </source>
</evidence>
<dbReference type="EMBL" id="JASSZA010000005">
    <property type="protein sequence ID" value="KAK2110889.1"/>
    <property type="molecule type" value="Genomic_DNA"/>
</dbReference>
<dbReference type="InterPro" id="IPR014717">
    <property type="entry name" value="Transl_elong_EF1B/ribsomal_bS6"/>
</dbReference>
<dbReference type="Gene3D" id="3.30.70.60">
    <property type="match status" value="1"/>
</dbReference>
<evidence type="ECO:0000256" key="1">
    <source>
        <dbReference type="ARBA" id="ARBA00007411"/>
    </source>
</evidence>
<evidence type="ECO:0000259" key="4">
    <source>
        <dbReference type="Pfam" id="PF00736"/>
    </source>
</evidence>
<dbReference type="SUPFAM" id="SSF54984">
    <property type="entry name" value="eEF-1beta-like"/>
    <property type="match status" value="1"/>
</dbReference>
<accession>A0ABQ9VPR4</accession>
<reference evidence="5 6" key="1">
    <citation type="submission" date="2023-05" db="EMBL/GenBank/DDBJ databases">
        <title>B98-5 Cell Line De Novo Hybrid Assembly: An Optical Mapping Approach.</title>
        <authorList>
            <person name="Kananen K."/>
            <person name="Auerbach J.A."/>
            <person name="Kautto E."/>
            <person name="Blachly J.S."/>
        </authorList>
    </citation>
    <scope>NUCLEOTIDE SEQUENCE [LARGE SCALE GENOMIC DNA]</scope>
    <source>
        <strain evidence="5">B95-8</strain>
        <tissue evidence="5">Cell line</tissue>
    </source>
</reference>
<evidence type="ECO:0000313" key="5">
    <source>
        <dbReference type="EMBL" id="KAK2110889.1"/>
    </source>
</evidence>
<comment type="caution">
    <text evidence="5">The sequence shown here is derived from an EMBL/GenBank/DDBJ whole genome shotgun (WGS) entry which is preliminary data.</text>
</comment>
<dbReference type="Pfam" id="PF00736">
    <property type="entry name" value="EF1_GNE"/>
    <property type="match status" value="1"/>
</dbReference>
<dbReference type="InterPro" id="IPR036219">
    <property type="entry name" value="eEF-1beta-like_sf"/>
</dbReference>
<evidence type="ECO:0000256" key="3">
    <source>
        <dbReference type="ARBA" id="ARBA00022917"/>
    </source>
</evidence>
<name>A0ABQ9VPR4_SAGOE</name>
<comment type="similarity">
    <text evidence="1">Belongs to the EF-1-beta/EF-1-delta family.</text>
</comment>
<protein>
    <recommendedName>
        <fullName evidence="4">Translation elongation factor EF1B beta/delta subunit guanine nucleotide exchange domain-containing protein</fullName>
    </recommendedName>
</protein>